<reference evidence="1" key="1">
    <citation type="submission" date="2023-04" db="EMBL/GenBank/DDBJ databases">
        <title>Draft Genome sequencing of Naganishia species isolated from polar environments using Oxford Nanopore Technology.</title>
        <authorList>
            <person name="Leo P."/>
            <person name="Venkateswaran K."/>
        </authorList>
    </citation>
    <scope>NUCLEOTIDE SEQUENCE</scope>
    <source>
        <strain evidence="1">MNA-CCFEE 5423</strain>
    </source>
</reference>
<proteinExistence type="predicted"/>
<dbReference type="Proteomes" id="UP001227268">
    <property type="component" value="Unassembled WGS sequence"/>
</dbReference>
<evidence type="ECO:0000313" key="1">
    <source>
        <dbReference type="EMBL" id="KAJ9091435.1"/>
    </source>
</evidence>
<dbReference type="EMBL" id="JASBWT010000053">
    <property type="protein sequence ID" value="KAJ9091435.1"/>
    <property type="molecule type" value="Genomic_DNA"/>
</dbReference>
<evidence type="ECO:0000313" key="2">
    <source>
        <dbReference type="Proteomes" id="UP001227268"/>
    </source>
</evidence>
<accession>A0ACC2UWH5</accession>
<organism evidence="1 2">
    <name type="scientific">Naganishia friedmannii</name>
    <dbReference type="NCBI Taxonomy" id="89922"/>
    <lineage>
        <taxon>Eukaryota</taxon>
        <taxon>Fungi</taxon>
        <taxon>Dikarya</taxon>
        <taxon>Basidiomycota</taxon>
        <taxon>Agaricomycotina</taxon>
        <taxon>Tremellomycetes</taxon>
        <taxon>Filobasidiales</taxon>
        <taxon>Filobasidiaceae</taxon>
        <taxon>Naganishia</taxon>
    </lineage>
</organism>
<protein>
    <submittedName>
        <fullName evidence="1">Uncharacterized protein</fullName>
    </submittedName>
</protein>
<comment type="caution">
    <text evidence="1">The sequence shown here is derived from an EMBL/GenBank/DDBJ whole genome shotgun (WGS) entry which is preliminary data.</text>
</comment>
<name>A0ACC2UWH5_9TREE</name>
<gene>
    <name evidence="1" type="ORF">QFC21_007225</name>
</gene>
<keyword evidence="2" id="KW-1185">Reference proteome</keyword>
<sequence length="1123" mass="118575">MSAQRAASSTPTLSHATPRRIPGSASSSETTYQLTRDRPRRASGTPSTRPPVASHDSSDATGVRSTRARVGPLPKNGPGNPLFPPLPSKLNKPRRSSQMCGLERMDSYEVQEEERDDGEEKGAGGDDDAQQAKQQGPEDDEQQGKGDGDHETMTSGLSDSDVDADAASPHQSEQEEEIKPVGSNAADNAEKPNAARDGTEETSDKVTESKPQVEDTDASSSAGKRSLRTRNTRDRSPHTDAKRLRDAGDGEPKDDAGGDMEVDEDSTAADTDRKKALPGDVKKAVQDEDDEEEEIVADEELVENPHVDQPGQVDANGDVTRCICGREADIDAMMIQCDHCNVWQHGACVGIWGDEEAPDEYFCELCKPGLHAPLRRYLRYRQKHRRVTVLPAFAKRLSTDPVPSSVGAFLTSRQGFAVPTPQDLEHHHYHSDRIKPSQSKRWTDPSVIKDESMSPPPQPLTHAAPVSHKAGAGKSHKAGAGKARSPSTSTTTLDTRRATAGAGYRAHSGMSDKSHQSEFKVPAVVPSAASTSGSTSGARSAAVTVGQPIIGRRPSNTSTSDTLASPIVGNSGSLGGAPSSKGKDAAALMGPHRKRSTMNSWDAVLEEAIAASLREAGEGTVGTRSRRGAGGVSQESPEDDDADKKAKRAASSSGAGWRGVKRTRPEEEEVEEGPDDVYVASGVRKGKKKKEELDASNKPKHPNQYTYRPKPATTASSTAAPTQPTPAPAAVEKPTRAAPAPHSPTKRQTPATGTESKAASRRFAAGGTRGGTPSSVSGSVAGQGAGGGNASNALSWNLPDHLAPFAYTVPAKPPSMLQIITPRPTNLIGKHKTDAVSAYEAALGNGETPTHLEPPTRVRYPTKRMTIGEMRKRVRNLLEYVGRVQGEEDKRAERAKLLELAVLPATASPTVEDSTRPEDVKADTPEEPKRDTELEQEAALTAEPQAMDVDTSPTEPAQVADADGQLGDDQPFTTAAITIVDPKSAAADAVMEETLEPVTTTQEDVPSAREKEKELETAAVERTQIALDAENKADGVPAGSVEPAPLPSVSPPAQPQTAPAATSNTAPIPAVEAPPSKSSQLLAELTSDLIKFQMMFEVGGSVFAAPANGNPGSGVTTGGADEE</sequence>